<protein>
    <recommendedName>
        <fullName evidence="1">DSBA-like thioredoxin domain-containing protein</fullName>
    </recommendedName>
</protein>
<gene>
    <name evidence="2" type="ORF">B2M26_13250</name>
</gene>
<evidence type="ECO:0000313" key="2">
    <source>
        <dbReference type="EMBL" id="OPG15112.1"/>
    </source>
</evidence>
<feature type="domain" description="DSBA-like thioredoxin" evidence="1">
    <location>
        <begin position="14"/>
        <end position="177"/>
    </location>
</feature>
<dbReference type="SUPFAM" id="SSF52833">
    <property type="entry name" value="Thioredoxin-like"/>
    <property type="match status" value="1"/>
</dbReference>
<sequence length="186" mass="20874">MGNGIVEALKKEFEIEDEWVSYEIHPETPKEGVRLEERFPAASLEQMQGRLRASGKALGLSFGNLELLSNSRLALMASEFARDKGVFHDFHQRIFDAYFRACEDIGKLEVLLSMAGQCGLDPDELKTALADLRYMPRLEQAQREGAKQGVTGTPTFIINDTYKVVGAQPFEVFRNALHKISEGHVE</sequence>
<dbReference type="GO" id="GO:0016491">
    <property type="term" value="F:oxidoreductase activity"/>
    <property type="evidence" value="ECO:0007669"/>
    <property type="project" value="InterPro"/>
</dbReference>
<dbReference type="Pfam" id="PF01323">
    <property type="entry name" value="DSBA"/>
    <property type="match status" value="1"/>
</dbReference>
<evidence type="ECO:0000313" key="3">
    <source>
        <dbReference type="Proteomes" id="UP000190229"/>
    </source>
</evidence>
<dbReference type="Gene3D" id="3.40.30.10">
    <property type="entry name" value="Glutaredoxin"/>
    <property type="match status" value="1"/>
</dbReference>
<name>A0A1V4EQD5_9BACL</name>
<dbReference type="RefSeq" id="WP_079291668.1">
    <property type="nucleotide sequence ID" value="NZ_LSUQ01000003.1"/>
</dbReference>
<dbReference type="AlphaFoldDB" id="A0A1V4EQD5"/>
<dbReference type="PANTHER" id="PTHR13887:SF41">
    <property type="entry name" value="THIOREDOXIN SUPERFAMILY PROTEIN"/>
    <property type="match status" value="1"/>
</dbReference>
<reference evidence="2 3" key="1">
    <citation type="submission" date="2017-02" db="EMBL/GenBank/DDBJ databases">
        <title>Draft genome of Acidibacillus ferrooxidans Huett2.</title>
        <authorList>
            <person name="Schopf S."/>
        </authorList>
    </citation>
    <scope>NUCLEOTIDE SEQUENCE [LARGE SCALE GENOMIC DNA]</scope>
    <source>
        <strain evidence="2 3">Huett2</strain>
    </source>
</reference>
<dbReference type="InterPro" id="IPR001853">
    <property type="entry name" value="DSBA-like_thioredoxin_dom"/>
</dbReference>
<comment type="caution">
    <text evidence="2">The sequence shown here is derived from an EMBL/GenBank/DDBJ whole genome shotgun (WGS) entry which is preliminary data.</text>
</comment>
<dbReference type="OrthoDB" id="9799122at2"/>
<dbReference type="Proteomes" id="UP000190229">
    <property type="component" value="Unassembled WGS sequence"/>
</dbReference>
<organism evidence="2 3">
    <name type="scientific">Ferroacidibacillus organovorans</name>
    <dbReference type="NCBI Taxonomy" id="1765683"/>
    <lineage>
        <taxon>Bacteria</taxon>
        <taxon>Bacillati</taxon>
        <taxon>Bacillota</taxon>
        <taxon>Bacilli</taxon>
        <taxon>Bacillales</taxon>
        <taxon>Alicyclobacillaceae</taxon>
        <taxon>Ferroacidibacillus</taxon>
    </lineage>
</organism>
<dbReference type="InterPro" id="IPR036249">
    <property type="entry name" value="Thioredoxin-like_sf"/>
</dbReference>
<dbReference type="PANTHER" id="PTHR13887">
    <property type="entry name" value="GLUTATHIONE S-TRANSFERASE KAPPA"/>
    <property type="match status" value="1"/>
</dbReference>
<dbReference type="EMBL" id="MWPS01000043">
    <property type="protein sequence ID" value="OPG15112.1"/>
    <property type="molecule type" value="Genomic_DNA"/>
</dbReference>
<keyword evidence="3" id="KW-1185">Reference proteome</keyword>
<accession>A0A1V4EQD5</accession>
<proteinExistence type="predicted"/>
<evidence type="ECO:0000259" key="1">
    <source>
        <dbReference type="Pfam" id="PF01323"/>
    </source>
</evidence>